<comment type="caution">
    <text evidence="1">The sequence shown here is derived from an EMBL/GenBank/DDBJ whole genome shotgun (WGS) entry which is preliminary data.</text>
</comment>
<dbReference type="RefSeq" id="WP_120711784.1">
    <property type="nucleotide sequence ID" value="NZ_RBCJ01000002.1"/>
</dbReference>
<name>A0A3B0C827_9FLAO</name>
<dbReference type="EMBL" id="RBCJ01000002">
    <property type="protein sequence ID" value="RKN81630.1"/>
    <property type="molecule type" value="Genomic_DNA"/>
</dbReference>
<dbReference type="Proteomes" id="UP000276603">
    <property type="component" value="Unassembled WGS sequence"/>
</dbReference>
<sequence>MKNLKLILLIMVLFGTLMTVNAQRKVVKVYPRIGAVVTTVHQPKLVVHRGVNFHVSNGVWYRFRGGRYVVSAAPIGVTVRHLPRGNKVVRINGRKLYKYRGVWYTKHGRGYKIVNV</sequence>
<evidence type="ECO:0000313" key="1">
    <source>
        <dbReference type="EMBL" id="RKN81630.1"/>
    </source>
</evidence>
<dbReference type="OrthoDB" id="1162521at2"/>
<keyword evidence="2" id="KW-1185">Reference proteome</keyword>
<accession>A0A3B0C827</accession>
<dbReference type="Pfam" id="PF20125">
    <property type="entry name" value="DUF6515"/>
    <property type="match status" value="1"/>
</dbReference>
<evidence type="ECO:0000313" key="2">
    <source>
        <dbReference type="Proteomes" id="UP000276603"/>
    </source>
</evidence>
<organism evidence="1 2">
    <name type="scientific">Ulvibacterium marinum</name>
    <dbReference type="NCBI Taxonomy" id="2419782"/>
    <lineage>
        <taxon>Bacteria</taxon>
        <taxon>Pseudomonadati</taxon>
        <taxon>Bacteroidota</taxon>
        <taxon>Flavobacteriia</taxon>
        <taxon>Flavobacteriales</taxon>
        <taxon>Flavobacteriaceae</taxon>
        <taxon>Ulvibacterium</taxon>
    </lineage>
</organism>
<dbReference type="InterPro" id="IPR045398">
    <property type="entry name" value="DUF6515"/>
</dbReference>
<protein>
    <submittedName>
        <fullName evidence="1">Uncharacterized protein</fullName>
    </submittedName>
</protein>
<proteinExistence type="predicted"/>
<gene>
    <name evidence="1" type="ORF">D7Z94_12035</name>
</gene>
<dbReference type="AlphaFoldDB" id="A0A3B0C827"/>
<reference evidence="1 2" key="1">
    <citation type="submission" date="2018-10" db="EMBL/GenBank/DDBJ databases">
        <title>Ulvibacterium marinum gen. nov., sp. nov., a novel marine bacterium of the family Flavobacteriaceae, isolated from a culture of the green alga Ulva prolifera.</title>
        <authorList>
            <person name="Zhang Z."/>
        </authorList>
    </citation>
    <scope>NUCLEOTIDE SEQUENCE [LARGE SCALE GENOMIC DNA]</scope>
    <source>
        <strain evidence="1 2">CCMM003</strain>
    </source>
</reference>